<gene>
    <name evidence="1" type="ORF">HMPREF9178_1075</name>
</gene>
<reference evidence="1 2" key="1">
    <citation type="submission" date="2011-07" db="EMBL/GenBank/DDBJ databases">
        <authorList>
            <person name="Durkin A.S."/>
            <person name="Kim M."/>
            <person name="Radune D."/>
            <person name="Hostetler J."/>
            <person name="Torralba M."/>
            <person name="Gillis M."/>
            <person name="Methe B."/>
            <person name="Sutton G."/>
            <person name="Nelson K.E."/>
        </authorList>
    </citation>
    <scope>NUCLEOTIDE SEQUENCE [LARGE SCALE GENOMIC DNA]</scope>
    <source>
        <strain evidence="1 2">F0392</strain>
    </source>
</reference>
<dbReference type="PATRIC" id="fig|768726.4.peg.1027"/>
<sequence>MNEQFVLELQKLLNCFPDSHINRNLEVILIPKTNTYFSLVGCGTKRDIIAKVLMWCTRDIAKVRPYQQQKRNIAFYIDNRDRLRKYLGSNIDVDVVYHCLGNGINKELTHRLKRFIAIWILLSAGLNIWQMGKIAELEEKKLMVIYKADNQGAEIFGKVVEKRRHGKLYTITIRDYGVFVITKEVYDKVRIGDEVRL</sequence>
<protein>
    <recommendedName>
        <fullName evidence="3">Phage protein</fullName>
    </recommendedName>
</protein>
<dbReference type="Pfam" id="PF07116">
    <property type="entry name" value="DUF1372"/>
    <property type="match status" value="1"/>
</dbReference>
<comment type="caution">
    <text evidence="1">The sequence shown here is derived from an EMBL/GenBank/DDBJ whole genome shotgun (WGS) entry which is preliminary data.</text>
</comment>
<evidence type="ECO:0000313" key="2">
    <source>
        <dbReference type="Proteomes" id="UP000003771"/>
    </source>
</evidence>
<dbReference type="InterPro" id="IPR010779">
    <property type="entry name" value="DUF1372"/>
</dbReference>
<accession>F9P1Q3</accession>
<dbReference type="AlphaFoldDB" id="F9P1Q3"/>
<evidence type="ECO:0008006" key="3">
    <source>
        <dbReference type="Google" id="ProtNLM"/>
    </source>
</evidence>
<name>F9P1Q3_STROR</name>
<dbReference type="eggNOG" id="ENOG50309PG">
    <property type="taxonomic scope" value="Bacteria"/>
</dbReference>
<dbReference type="EMBL" id="AFUO01000001">
    <property type="protein sequence ID" value="EGR93276.1"/>
    <property type="molecule type" value="Genomic_DNA"/>
</dbReference>
<proteinExistence type="predicted"/>
<organism evidence="1 2">
    <name type="scientific">Streptococcus mitis bv. 2 str. F0392</name>
    <dbReference type="NCBI Taxonomy" id="768726"/>
    <lineage>
        <taxon>Bacteria</taxon>
        <taxon>Bacillati</taxon>
        <taxon>Bacillota</taxon>
        <taxon>Bacilli</taxon>
        <taxon>Lactobacillales</taxon>
        <taxon>Streptococcaceae</taxon>
        <taxon>Streptococcus</taxon>
    </lineage>
</organism>
<dbReference type="Proteomes" id="UP000003771">
    <property type="component" value="Unassembled WGS sequence"/>
</dbReference>
<evidence type="ECO:0000313" key="1">
    <source>
        <dbReference type="EMBL" id="EGR93276.1"/>
    </source>
</evidence>